<reference evidence="4" key="1">
    <citation type="journal article" date="2019" name="Int. J. Syst. Evol. Microbiol.">
        <title>The Global Catalogue of Microorganisms (GCM) 10K type strain sequencing project: providing services to taxonomists for standard genome sequencing and annotation.</title>
        <authorList>
            <consortium name="The Broad Institute Genomics Platform"/>
            <consortium name="The Broad Institute Genome Sequencing Center for Infectious Disease"/>
            <person name="Wu L."/>
            <person name="Ma J."/>
        </authorList>
    </citation>
    <scope>NUCLEOTIDE SEQUENCE [LARGE SCALE GENOMIC DNA]</scope>
    <source>
        <strain evidence="4">NBRC 105857</strain>
    </source>
</reference>
<feature type="domain" description="NfeD-like C-terminal" evidence="2">
    <location>
        <begin position="85"/>
        <end position="136"/>
    </location>
</feature>
<dbReference type="Proteomes" id="UP001156664">
    <property type="component" value="Unassembled WGS sequence"/>
</dbReference>
<proteinExistence type="predicted"/>
<keyword evidence="1" id="KW-0812">Transmembrane</keyword>
<evidence type="ECO:0000256" key="1">
    <source>
        <dbReference type="SAM" id="Phobius"/>
    </source>
</evidence>
<dbReference type="InterPro" id="IPR002810">
    <property type="entry name" value="NfeD-like_C"/>
</dbReference>
<name>A0ABQ5YU60_9BURK</name>
<evidence type="ECO:0000313" key="4">
    <source>
        <dbReference type="Proteomes" id="UP001156664"/>
    </source>
</evidence>
<keyword evidence="1" id="KW-0472">Membrane</keyword>
<protein>
    <recommendedName>
        <fullName evidence="2">NfeD-like C-terminal domain-containing protein</fullName>
    </recommendedName>
</protein>
<sequence length="140" mass="15123">MALSDTSLWLILAGLLLIAELTTGTFYILLISLGAALGSLVAYLGQPLEIQIGSAAVFAVLSCLMLQRARKGSVNTEQDRLHNNLDIGNSVQVEQWSPNGHAQVQYRGARWSAQCLDEQPAPGEHVIVDLQGSTLKLKLK</sequence>
<evidence type="ECO:0000259" key="2">
    <source>
        <dbReference type="Pfam" id="PF01957"/>
    </source>
</evidence>
<feature type="transmembrane region" description="Helical" evidence="1">
    <location>
        <begin position="7"/>
        <end position="30"/>
    </location>
</feature>
<evidence type="ECO:0000313" key="3">
    <source>
        <dbReference type="EMBL" id="GLR26314.1"/>
    </source>
</evidence>
<keyword evidence="4" id="KW-1185">Reference proteome</keyword>
<accession>A0ABQ5YU60</accession>
<feature type="transmembrane region" description="Helical" evidence="1">
    <location>
        <begin position="50"/>
        <end position="66"/>
    </location>
</feature>
<dbReference type="EMBL" id="BSOJ01000015">
    <property type="protein sequence ID" value="GLR26314.1"/>
    <property type="molecule type" value="Genomic_DNA"/>
</dbReference>
<gene>
    <name evidence="3" type="ORF">GCM10007875_14040</name>
</gene>
<dbReference type="Pfam" id="PF01957">
    <property type="entry name" value="NfeD"/>
    <property type="match status" value="1"/>
</dbReference>
<organism evidence="3 4">
    <name type="scientific">Limnobacter litoralis</name>
    <dbReference type="NCBI Taxonomy" id="481366"/>
    <lineage>
        <taxon>Bacteria</taxon>
        <taxon>Pseudomonadati</taxon>
        <taxon>Pseudomonadota</taxon>
        <taxon>Betaproteobacteria</taxon>
        <taxon>Burkholderiales</taxon>
        <taxon>Burkholderiaceae</taxon>
        <taxon>Limnobacter</taxon>
    </lineage>
</organism>
<keyword evidence="1" id="KW-1133">Transmembrane helix</keyword>
<comment type="caution">
    <text evidence="3">The sequence shown here is derived from an EMBL/GenBank/DDBJ whole genome shotgun (WGS) entry which is preliminary data.</text>
</comment>